<keyword evidence="6 9" id="KW-0061">Asparagine biosynthesis</keyword>
<dbReference type="InterPro" id="IPR033738">
    <property type="entry name" value="AsnB_N"/>
</dbReference>
<dbReference type="InterPro" id="IPR051786">
    <property type="entry name" value="ASN_synthetase/amidase"/>
</dbReference>
<evidence type="ECO:0000256" key="3">
    <source>
        <dbReference type="ARBA" id="ARBA00012737"/>
    </source>
</evidence>
<sequence>MCGIAGLLSAKSPPNNLHVLLERMNFAQQHRGPDDQGIYISPCSLGALAHSRLSILDLSSAGHQPMSLAQGRFWISFNGEIYNYLELRQKLEAQGETFISNTDTEVILKLFQLYGKDCLKHLRGMFAFALWDEQQQGCFLARDPLGIKPLYFWSSGDYFLFASEIKALLATGLVSKEIDSTGLYGYLINGSVPEPYTLIKSVQLLKAGHFLAWKSGIVTQEQYWQIQFKSQTVDQFEAVEKTRSALTSTIEAHLISDVPVGIFLSGGIDSSTIVALSRQSQAQQLRTYSISFEEKFWNEGDVARRVANHFKTTHSEHLVSSQLGRELLSRFFAAIDQPTIDGFNTFCISYFAHQNGAKVVLSGLGGDELFGGYNIFQRLPQMLNYGKISDFLQPYSHWLGNGLEYFHYFTACRKIGRFLQSSPTLDTAYSIFRSIFLHEEALKIIDYYFPDLPPPELSCEDPVFEFPFVEDTISFLELSRYMRNQLLRDSDVMSMTWGLELRVPFVDSMLVDTLASIPAPIRLAQGKRLLKQAVPELPDWLLKLPKKGFTFPLPLWLSSEWRDIYSSTGFPPGISLKSWYRRWSLFILMNWWQRIIQT</sequence>
<keyword evidence="4 10" id="KW-0547">Nucleotide-binding</keyword>
<keyword evidence="9" id="KW-0028">Amino-acid biosynthesis</keyword>
<dbReference type="GO" id="GO:0004066">
    <property type="term" value="F:asparagine synthase (glutamine-hydrolyzing) activity"/>
    <property type="evidence" value="ECO:0007669"/>
    <property type="project" value="UniProtKB-EC"/>
</dbReference>
<feature type="active site" description="For GATase activity" evidence="9">
    <location>
        <position position="2"/>
    </location>
</feature>
<dbReference type="GO" id="GO:0006529">
    <property type="term" value="P:asparagine biosynthetic process"/>
    <property type="evidence" value="ECO:0007669"/>
    <property type="project" value="UniProtKB-KW"/>
</dbReference>
<dbReference type="STRING" id="395961.Cyan7425_4960"/>
<feature type="domain" description="Glutamine amidotransferase type-2" evidence="11">
    <location>
        <begin position="2"/>
        <end position="216"/>
    </location>
</feature>
<dbReference type="PANTHER" id="PTHR43284">
    <property type="entry name" value="ASPARAGINE SYNTHETASE (GLUTAMINE-HYDROLYZING)"/>
    <property type="match status" value="1"/>
</dbReference>
<reference evidence="12" key="1">
    <citation type="submission" date="2009-01" db="EMBL/GenBank/DDBJ databases">
        <title>Complete sequence of chromosome Cyanothece sp. PCC 7425.</title>
        <authorList>
            <consortium name="US DOE Joint Genome Institute"/>
            <person name="Lucas S."/>
            <person name="Copeland A."/>
            <person name="Lapidus A."/>
            <person name="Glavina del Rio T."/>
            <person name="Dalin E."/>
            <person name="Tice H."/>
            <person name="Bruce D."/>
            <person name="Goodwin L."/>
            <person name="Pitluck S."/>
            <person name="Sims D."/>
            <person name="Meineke L."/>
            <person name="Brettin T."/>
            <person name="Detter J.C."/>
            <person name="Han C."/>
            <person name="Larimer F."/>
            <person name="Land M."/>
            <person name="Hauser L."/>
            <person name="Kyrpides N."/>
            <person name="Ovchinnikova G."/>
            <person name="Liberton M."/>
            <person name="Stoeckel J."/>
            <person name="Banerjee A."/>
            <person name="Singh A."/>
            <person name="Page L."/>
            <person name="Sato H."/>
            <person name="Zhao L."/>
            <person name="Sherman L."/>
            <person name="Pakrasi H."/>
            <person name="Richardson P."/>
        </authorList>
    </citation>
    <scope>NUCLEOTIDE SEQUENCE</scope>
    <source>
        <strain evidence="12">PCC 7425</strain>
    </source>
</reference>
<dbReference type="GO" id="GO:0005829">
    <property type="term" value="C:cytosol"/>
    <property type="evidence" value="ECO:0007669"/>
    <property type="project" value="TreeGrafter"/>
</dbReference>
<dbReference type="AlphaFoldDB" id="B8HND1"/>
<evidence type="ECO:0000256" key="2">
    <source>
        <dbReference type="ARBA" id="ARBA00005752"/>
    </source>
</evidence>
<dbReference type="InterPro" id="IPR017932">
    <property type="entry name" value="GATase_2_dom"/>
</dbReference>
<dbReference type="MEROPS" id="C44.001"/>
<dbReference type="NCBIfam" id="TIGR01536">
    <property type="entry name" value="asn_synth_AEB"/>
    <property type="match status" value="1"/>
</dbReference>
<dbReference type="Pfam" id="PF13537">
    <property type="entry name" value="GATase_7"/>
    <property type="match status" value="1"/>
</dbReference>
<dbReference type="GO" id="GO:0005524">
    <property type="term" value="F:ATP binding"/>
    <property type="evidence" value="ECO:0007669"/>
    <property type="project" value="UniProtKB-KW"/>
</dbReference>
<dbReference type="CDD" id="cd01991">
    <property type="entry name" value="Asn_synthase_B_C"/>
    <property type="match status" value="1"/>
</dbReference>
<dbReference type="InterPro" id="IPR029055">
    <property type="entry name" value="Ntn_hydrolases_N"/>
</dbReference>
<evidence type="ECO:0000256" key="4">
    <source>
        <dbReference type="ARBA" id="ARBA00022741"/>
    </source>
</evidence>
<dbReference type="OrthoDB" id="9763290at2"/>
<evidence type="ECO:0000256" key="5">
    <source>
        <dbReference type="ARBA" id="ARBA00022840"/>
    </source>
</evidence>
<evidence type="ECO:0000256" key="6">
    <source>
        <dbReference type="ARBA" id="ARBA00022888"/>
    </source>
</evidence>
<keyword evidence="5 10" id="KW-0067">ATP-binding</keyword>
<comment type="pathway">
    <text evidence="1">Amino-acid biosynthesis; L-asparagine biosynthesis; L-asparagine from L-aspartate (L-Gln route): step 1/1.</text>
</comment>
<organism evidence="12">
    <name type="scientific">Cyanothece sp. (strain PCC 7425 / ATCC 29141)</name>
    <dbReference type="NCBI Taxonomy" id="395961"/>
    <lineage>
        <taxon>Bacteria</taxon>
        <taxon>Bacillati</taxon>
        <taxon>Cyanobacteriota</taxon>
        <taxon>Cyanophyceae</taxon>
        <taxon>Gomontiellales</taxon>
        <taxon>Cyanothecaceae</taxon>
        <taxon>Cyanothece</taxon>
    </lineage>
</organism>
<dbReference type="PIRSF" id="PIRSF001589">
    <property type="entry name" value="Asn_synthetase_glu-h"/>
    <property type="match status" value="1"/>
</dbReference>
<feature type="binding site" evidence="10">
    <location>
        <position position="290"/>
    </location>
    <ligand>
        <name>ATP</name>
        <dbReference type="ChEBI" id="CHEBI:30616"/>
    </ligand>
</feature>
<name>B8HND1_CYAP4</name>
<evidence type="ECO:0000256" key="8">
    <source>
        <dbReference type="ARBA" id="ARBA00048741"/>
    </source>
</evidence>
<dbReference type="InterPro" id="IPR014729">
    <property type="entry name" value="Rossmann-like_a/b/a_fold"/>
</dbReference>
<gene>
    <name evidence="12" type="ordered locus">Cyan7425_4960</name>
</gene>
<dbReference type="EMBL" id="CP001344">
    <property type="protein sequence ID" value="ACL47258.1"/>
    <property type="molecule type" value="Genomic_DNA"/>
</dbReference>
<dbReference type="Gene3D" id="3.40.50.620">
    <property type="entry name" value="HUPs"/>
    <property type="match status" value="1"/>
</dbReference>
<feature type="binding site" evidence="10">
    <location>
        <begin position="362"/>
        <end position="363"/>
    </location>
    <ligand>
        <name>ATP</name>
        <dbReference type="ChEBI" id="CHEBI:30616"/>
    </ligand>
</feature>
<dbReference type="InterPro" id="IPR001962">
    <property type="entry name" value="Asn_synthase"/>
</dbReference>
<dbReference type="Pfam" id="PF00733">
    <property type="entry name" value="Asn_synthase"/>
    <property type="match status" value="1"/>
</dbReference>
<evidence type="ECO:0000259" key="11">
    <source>
        <dbReference type="PROSITE" id="PS51278"/>
    </source>
</evidence>
<dbReference type="InterPro" id="IPR006426">
    <property type="entry name" value="Asn_synth_AEB"/>
</dbReference>
<dbReference type="PROSITE" id="PS51278">
    <property type="entry name" value="GATASE_TYPE_2"/>
    <property type="match status" value="1"/>
</dbReference>
<proteinExistence type="inferred from homology"/>
<accession>B8HND1</accession>
<evidence type="ECO:0000256" key="1">
    <source>
        <dbReference type="ARBA" id="ARBA00005187"/>
    </source>
</evidence>
<comment type="catalytic activity">
    <reaction evidence="8">
        <text>L-aspartate + L-glutamine + ATP + H2O = L-asparagine + L-glutamate + AMP + diphosphate + H(+)</text>
        <dbReference type="Rhea" id="RHEA:12228"/>
        <dbReference type="ChEBI" id="CHEBI:15377"/>
        <dbReference type="ChEBI" id="CHEBI:15378"/>
        <dbReference type="ChEBI" id="CHEBI:29985"/>
        <dbReference type="ChEBI" id="CHEBI:29991"/>
        <dbReference type="ChEBI" id="CHEBI:30616"/>
        <dbReference type="ChEBI" id="CHEBI:33019"/>
        <dbReference type="ChEBI" id="CHEBI:58048"/>
        <dbReference type="ChEBI" id="CHEBI:58359"/>
        <dbReference type="ChEBI" id="CHEBI:456215"/>
        <dbReference type="EC" id="6.3.5.4"/>
    </reaction>
</comment>
<dbReference type="EC" id="6.3.5.4" evidence="3"/>
<keyword evidence="7 9" id="KW-0315">Glutamine amidotransferase</keyword>
<evidence type="ECO:0000256" key="9">
    <source>
        <dbReference type="PIRSR" id="PIRSR001589-1"/>
    </source>
</evidence>
<dbReference type="SUPFAM" id="SSF56235">
    <property type="entry name" value="N-terminal nucleophile aminohydrolases (Ntn hydrolases)"/>
    <property type="match status" value="1"/>
</dbReference>
<evidence type="ECO:0000256" key="10">
    <source>
        <dbReference type="PIRSR" id="PIRSR001589-2"/>
    </source>
</evidence>
<dbReference type="eggNOG" id="COG0367">
    <property type="taxonomic scope" value="Bacteria"/>
</dbReference>
<dbReference type="CDD" id="cd00712">
    <property type="entry name" value="AsnB"/>
    <property type="match status" value="1"/>
</dbReference>
<feature type="binding site" evidence="10">
    <location>
        <position position="103"/>
    </location>
    <ligand>
        <name>L-glutamine</name>
        <dbReference type="ChEBI" id="CHEBI:58359"/>
    </ligand>
</feature>
<dbReference type="Gene3D" id="3.60.20.10">
    <property type="entry name" value="Glutamine Phosphoribosylpyrophosphate, subunit 1, domain 1"/>
    <property type="match status" value="1"/>
</dbReference>
<dbReference type="KEGG" id="cyn:Cyan7425_4960"/>
<dbReference type="HOGENOM" id="CLU_014658_3_1_3"/>
<protein>
    <recommendedName>
        <fullName evidence="3">asparagine synthase (glutamine-hydrolyzing)</fullName>
        <ecNumber evidence="3">6.3.5.4</ecNumber>
    </recommendedName>
</protein>
<dbReference type="SUPFAM" id="SSF52402">
    <property type="entry name" value="Adenine nucleotide alpha hydrolases-like"/>
    <property type="match status" value="1"/>
</dbReference>
<dbReference type="PANTHER" id="PTHR43284:SF1">
    <property type="entry name" value="ASPARAGINE SYNTHETASE"/>
    <property type="match status" value="1"/>
</dbReference>
<comment type="similarity">
    <text evidence="2">Belongs to the asparagine synthetase family.</text>
</comment>
<evidence type="ECO:0000313" key="12">
    <source>
        <dbReference type="EMBL" id="ACL47258.1"/>
    </source>
</evidence>
<evidence type="ECO:0000256" key="7">
    <source>
        <dbReference type="ARBA" id="ARBA00022962"/>
    </source>
</evidence>